<dbReference type="InterPro" id="IPR018043">
    <property type="entry name" value="Na/Gal_symport_CS"/>
</dbReference>
<dbReference type="GO" id="GO:0006814">
    <property type="term" value="P:sodium ion transport"/>
    <property type="evidence" value="ECO:0007669"/>
    <property type="project" value="InterPro"/>
</dbReference>
<feature type="transmembrane region" description="Helical" evidence="9">
    <location>
        <begin position="389"/>
        <end position="407"/>
    </location>
</feature>
<dbReference type="PANTHER" id="PTHR11328">
    <property type="entry name" value="MAJOR FACILITATOR SUPERFAMILY DOMAIN-CONTAINING PROTEIN"/>
    <property type="match status" value="1"/>
</dbReference>
<evidence type="ECO:0000256" key="8">
    <source>
        <dbReference type="ARBA" id="ARBA00023136"/>
    </source>
</evidence>
<dbReference type="Gene3D" id="1.20.1250.20">
    <property type="entry name" value="MFS general substrate transporter like domains"/>
    <property type="match status" value="2"/>
</dbReference>
<dbReference type="PATRIC" id="fig|348151.3.peg.1191"/>
<dbReference type="PROSITE" id="PS00872">
    <property type="entry name" value="NA_GALACTOSIDE_SYMP"/>
    <property type="match status" value="1"/>
</dbReference>
<evidence type="ECO:0000256" key="3">
    <source>
        <dbReference type="ARBA" id="ARBA00022475"/>
    </source>
</evidence>
<feature type="transmembrane region" description="Helical" evidence="9">
    <location>
        <begin position="86"/>
        <end position="109"/>
    </location>
</feature>
<dbReference type="RefSeq" id="WP_057809260.1">
    <property type="nucleotide sequence ID" value="NZ_BJUD01000018.1"/>
</dbReference>
<feature type="transmembrane region" description="Helical" evidence="9">
    <location>
        <begin position="338"/>
        <end position="360"/>
    </location>
</feature>
<keyword evidence="12" id="KW-1185">Reference proteome</keyword>
<keyword evidence="8 9" id="KW-0472">Membrane</keyword>
<feature type="transmembrane region" description="Helical" evidence="9">
    <location>
        <begin position="285"/>
        <end position="305"/>
    </location>
</feature>
<reference evidence="10 13" key="2">
    <citation type="submission" date="2019-07" db="EMBL/GenBank/DDBJ databases">
        <title>Whole genome shotgun sequence of Lactobacillus siliginis NBRC 101315.</title>
        <authorList>
            <person name="Hosoyama A."/>
            <person name="Uohara A."/>
            <person name="Ohji S."/>
            <person name="Ichikawa N."/>
        </authorList>
    </citation>
    <scope>NUCLEOTIDE SEQUENCE [LARGE SCALE GENOMIC DNA]</scope>
    <source>
        <strain evidence="10 13">NBRC 101315</strain>
    </source>
</reference>
<dbReference type="InterPro" id="IPR036259">
    <property type="entry name" value="MFS_trans_sf"/>
</dbReference>
<feature type="transmembrane region" description="Helical" evidence="9">
    <location>
        <begin position="115"/>
        <end position="133"/>
    </location>
</feature>
<keyword evidence="3" id="KW-1003">Cell membrane</keyword>
<gene>
    <name evidence="10" type="primary">galP</name>
    <name evidence="11" type="ORF">IV55_GL001161</name>
    <name evidence="10" type="ORF">LSI01_11090</name>
</gene>
<organism evidence="11 12">
    <name type="scientific">Furfurilactobacillus siliginis</name>
    <dbReference type="NCBI Taxonomy" id="348151"/>
    <lineage>
        <taxon>Bacteria</taxon>
        <taxon>Bacillati</taxon>
        <taxon>Bacillota</taxon>
        <taxon>Bacilli</taxon>
        <taxon>Lactobacillales</taxon>
        <taxon>Lactobacillaceae</taxon>
        <taxon>Furfurilactobacillus</taxon>
    </lineage>
</organism>
<evidence type="ECO:0000256" key="4">
    <source>
        <dbReference type="ARBA" id="ARBA00022597"/>
    </source>
</evidence>
<dbReference type="InterPro" id="IPR001927">
    <property type="entry name" value="Na/Gal_symport"/>
</dbReference>
<evidence type="ECO:0000256" key="7">
    <source>
        <dbReference type="ARBA" id="ARBA00022989"/>
    </source>
</evidence>
<comment type="caution">
    <text evidence="11">The sequence shown here is derived from an EMBL/GenBank/DDBJ whole genome shotgun (WGS) entry which is preliminary data.</text>
</comment>
<evidence type="ECO:0000313" key="10">
    <source>
        <dbReference type="EMBL" id="GEK28798.1"/>
    </source>
</evidence>
<keyword evidence="7 9" id="KW-1133">Transmembrane helix</keyword>
<dbReference type="Pfam" id="PF13347">
    <property type="entry name" value="MFS_2"/>
    <property type="match status" value="1"/>
</dbReference>
<dbReference type="STRING" id="348151.IV55_GL001161"/>
<dbReference type="EMBL" id="JQCB01000003">
    <property type="protein sequence ID" value="KRN96635.1"/>
    <property type="molecule type" value="Genomic_DNA"/>
</dbReference>
<proteinExistence type="predicted"/>
<keyword evidence="4" id="KW-0762">Sugar transport</keyword>
<keyword evidence="6" id="KW-0769">Symport</keyword>
<name>A0A0R2L4K3_9LACO</name>
<evidence type="ECO:0000313" key="13">
    <source>
        <dbReference type="Proteomes" id="UP000321429"/>
    </source>
</evidence>
<keyword evidence="2" id="KW-0813">Transport</keyword>
<reference evidence="11 12" key="1">
    <citation type="journal article" date="2015" name="Genome Announc.">
        <title>Expanding the biotechnology potential of lactobacilli through comparative genomics of 213 strains and associated genera.</title>
        <authorList>
            <person name="Sun Z."/>
            <person name="Harris H.M."/>
            <person name="McCann A."/>
            <person name="Guo C."/>
            <person name="Argimon S."/>
            <person name="Zhang W."/>
            <person name="Yang X."/>
            <person name="Jeffery I.B."/>
            <person name="Cooney J.C."/>
            <person name="Kagawa T.F."/>
            <person name="Liu W."/>
            <person name="Song Y."/>
            <person name="Salvetti E."/>
            <person name="Wrobel A."/>
            <person name="Rasinkangas P."/>
            <person name="Parkhill J."/>
            <person name="Rea M.C."/>
            <person name="O'Sullivan O."/>
            <person name="Ritari J."/>
            <person name="Douillard F.P."/>
            <person name="Paul Ross R."/>
            <person name="Yang R."/>
            <person name="Briner A.E."/>
            <person name="Felis G.E."/>
            <person name="de Vos W.M."/>
            <person name="Barrangou R."/>
            <person name="Klaenhammer T.R."/>
            <person name="Caufield P.W."/>
            <person name="Cui Y."/>
            <person name="Zhang H."/>
            <person name="O'Toole P.W."/>
        </authorList>
    </citation>
    <scope>NUCLEOTIDE SEQUENCE [LARGE SCALE GENOMIC DNA]</scope>
    <source>
        <strain evidence="11 12">DSM 22696</strain>
    </source>
</reference>
<evidence type="ECO:0000256" key="5">
    <source>
        <dbReference type="ARBA" id="ARBA00022692"/>
    </source>
</evidence>
<dbReference type="OrthoDB" id="9764596at2"/>
<feature type="transmembrane region" description="Helical" evidence="9">
    <location>
        <begin position="197"/>
        <end position="217"/>
    </location>
</feature>
<dbReference type="Proteomes" id="UP000051139">
    <property type="component" value="Unassembled WGS sequence"/>
</dbReference>
<sequence>MKVKQYLSYALGAFGHDAFYATLSTYFVVFITSQLFDTSNHANDVKMIGIVTTMVAVIRTIEIFFDPLIGGAVDNTRTRWGKFKPWLLVGALVSSLTLMLVFTNFGGLALNQPTLYLILFGIVFVILDVFYSFKDTAFWSMLPALTVESSQRARLGTIARFGSTLGAQGVALVIMPTVTIVSGWFGGAKGEQNQMGWLGFAILIGTVSFLGALITAVGTKEEDNVIRENTEKVGIIGVFKVLVKNDQLMWTALSYFMFAFGYVITSSLFLFYFKYVLGNANAFSIYGALSAILGIISVILFPFLEMLIKRKAIYVGGIAMMFIGYVIFALAGTNLVTVLVGMSFIFFPYPMIFLAALMTITDSVEYGQLKIGTRNESVTLVVRPLIDKVAAAFATLIASTAAVHGGMVGNAKPSDISAGQLTIFRTYIFYAPMVLIALGALIYFFKVSLTEKRHEEVVKELEQKLNATDAEINDIK</sequence>
<dbReference type="GO" id="GO:0015293">
    <property type="term" value="F:symporter activity"/>
    <property type="evidence" value="ECO:0007669"/>
    <property type="project" value="UniProtKB-KW"/>
</dbReference>
<feature type="transmembrane region" description="Helical" evidence="9">
    <location>
        <begin position="312"/>
        <end position="332"/>
    </location>
</feature>
<dbReference type="Proteomes" id="UP000321429">
    <property type="component" value="Unassembled WGS sequence"/>
</dbReference>
<feature type="transmembrane region" description="Helical" evidence="9">
    <location>
        <begin position="45"/>
        <end position="65"/>
    </location>
</feature>
<evidence type="ECO:0000256" key="2">
    <source>
        <dbReference type="ARBA" id="ARBA00022448"/>
    </source>
</evidence>
<dbReference type="GO" id="GO:0008643">
    <property type="term" value="P:carbohydrate transport"/>
    <property type="evidence" value="ECO:0007669"/>
    <property type="project" value="InterPro"/>
</dbReference>
<feature type="transmembrane region" description="Helical" evidence="9">
    <location>
        <begin position="252"/>
        <end position="273"/>
    </location>
</feature>
<dbReference type="NCBIfam" id="TIGR00792">
    <property type="entry name" value="gph"/>
    <property type="match status" value="1"/>
</dbReference>
<comment type="subcellular location">
    <subcellularLocation>
        <location evidence="1">Cell membrane</location>
        <topology evidence="1">Multi-pass membrane protein</topology>
    </subcellularLocation>
</comment>
<dbReference type="SUPFAM" id="SSF103473">
    <property type="entry name" value="MFS general substrate transporter"/>
    <property type="match status" value="1"/>
</dbReference>
<evidence type="ECO:0000313" key="11">
    <source>
        <dbReference type="EMBL" id="KRN96635.1"/>
    </source>
</evidence>
<dbReference type="PANTHER" id="PTHR11328:SF36">
    <property type="entry name" value="MELIBIOSE PERMEASE"/>
    <property type="match status" value="1"/>
</dbReference>
<dbReference type="InterPro" id="IPR039672">
    <property type="entry name" value="MFS_2"/>
</dbReference>
<keyword evidence="5 9" id="KW-0812">Transmembrane</keyword>
<accession>A0A0R2L4K3</accession>
<dbReference type="CDD" id="cd17332">
    <property type="entry name" value="MFS_MelB_like"/>
    <property type="match status" value="1"/>
</dbReference>
<feature type="transmembrane region" description="Helical" evidence="9">
    <location>
        <begin position="7"/>
        <end position="33"/>
    </location>
</feature>
<feature type="transmembrane region" description="Helical" evidence="9">
    <location>
        <begin position="161"/>
        <end position="185"/>
    </location>
</feature>
<dbReference type="EMBL" id="BJUD01000018">
    <property type="protein sequence ID" value="GEK28798.1"/>
    <property type="molecule type" value="Genomic_DNA"/>
</dbReference>
<evidence type="ECO:0000313" key="12">
    <source>
        <dbReference type="Proteomes" id="UP000051139"/>
    </source>
</evidence>
<dbReference type="GO" id="GO:0005886">
    <property type="term" value="C:plasma membrane"/>
    <property type="evidence" value="ECO:0007669"/>
    <property type="project" value="UniProtKB-SubCell"/>
</dbReference>
<feature type="transmembrane region" description="Helical" evidence="9">
    <location>
        <begin position="427"/>
        <end position="445"/>
    </location>
</feature>
<evidence type="ECO:0000256" key="1">
    <source>
        <dbReference type="ARBA" id="ARBA00004651"/>
    </source>
</evidence>
<protein>
    <submittedName>
        <fullName evidence="11">Galactose permease</fullName>
    </submittedName>
    <submittedName>
        <fullName evidence="10">Sodium:solute symporter</fullName>
    </submittedName>
</protein>
<evidence type="ECO:0000256" key="9">
    <source>
        <dbReference type="SAM" id="Phobius"/>
    </source>
</evidence>
<dbReference type="AlphaFoldDB" id="A0A0R2L4K3"/>
<evidence type="ECO:0000256" key="6">
    <source>
        <dbReference type="ARBA" id="ARBA00022847"/>
    </source>
</evidence>